<dbReference type="SMART" id="SM00360">
    <property type="entry name" value="RRM"/>
    <property type="match status" value="2"/>
</dbReference>
<dbReference type="InterPro" id="IPR000504">
    <property type="entry name" value="RRM_dom"/>
</dbReference>
<feature type="compositionally biased region" description="Polar residues" evidence="4">
    <location>
        <begin position="582"/>
        <end position="594"/>
    </location>
</feature>
<evidence type="ECO:0000256" key="2">
    <source>
        <dbReference type="ARBA" id="ARBA00022884"/>
    </source>
</evidence>
<organism evidence="6 7">
    <name type="scientific">Lophium mytilinum</name>
    <dbReference type="NCBI Taxonomy" id="390894"/>
    <lineage>
        <taxon>Eukaryota</taxon>
        <taxon>Fungi</taxon>
        <taxon>Dikarya</taxon>
        <taxon>Ascomycota</taxon>
        <taxon>Pezizomycotina</taxon>
        <taxon>Dothideomycetes</taxon>
        <taxon>Pleosporomycetidae</taxon>
        <taxon>Mytilinidiales</taxon>
        <taxon>Mytilinidiaceae</taxon>
        <taxon>Lophium</taxon>
    </lineage>
</organism>
<dbReference type="Proteomes" id="UP000799750">
    <property type="component" value="Unassembled WGS sequence"/>
</dbReference>
<dbReference type="AlphaFoldDB" id="A0A6A6QID5"/>
<dbReference type="OrthoDB" id="271725at2759"/>
<evidence type="ECO:0000259" key="5">
    <source>
        <dbReference type="PROSITE" id="PS50102"/>
    </source>
</evidence>
<evidence type="ECO:0000256" key="1">
    <source>
        <dbReference type="ARBA" id="ARBA00022737"/>
    </source>
</evidence>
<keyword evidence="7" id="KW-1185">Reference proteome</keyword>
<dbReference type="GO" id="GO:0003723">
    <property type="term" value="F:RNA binding"/>
    <property type="evidence" value="ECO:0007669"/>
    <property type="project" value="UniProtKB-UniRule"/>
</dbReference>
<evidence type="ECO:0000256" key="4">
    <source>
        <dbReference type="SAM" id="MobiDB-lite"/>
    </source>
</evidence>
<evidence type="ECO:0000313" key="6">
    <source>
        <dbReference type="EMBL" id="KAF2492198.1"/>
    </source>
</evidence>
<protein>
    <recommendedName>
        <fullName evidence="5">RRM domain-containing protein</fullName>
    </recommendedName>
</protein>
<reference evidence="6" key="1">
    <citation type="journal article" date="2020" name="Stud. Mycol.">
        <title>101 Dothideomycetes genomes: a test case for predicting lifestyles and emergence of pathogens.</title>
        <authorList>
            <person name="Haridas S."/>
            <person name="Albert R."/>
            <person name="Binder M."/>
            <person name="Bloem J."/>
            <person name="Labutti K."/>
            <person name="Salamov A."/>
            <person name="Andreopoulos B."/>
            <person name="Baker S."/>
            <person name="Barry K."/>
            <person name="Bills G."/>
            <person name="Bluhm B."/>
            <person name="Cannon C."/>
            <person name="Castanera R."/>
            <person name="Culley D."/>
            <person name="Daum C."/>
            <person name="Ezra D."/>
            <person name="Gonzalez J."/>
            <person name="Henrissat B."/>
            <person name="Kuo A."/>
            <person name="Liang C."/>
            <person name="Lipzen A."/>
            <person name="Lutzoni F."/>
            <person name="Magnuson J."/>
            <person name="Mondo S."/>
            <person name="Nolan M."/>
            <person name="Ohm R."/>
            <person name="Pangilinan J."/>
            <person name="Park H.-J."/>
            <person name="Ramirez L."/>
            <person name="Alfaro M."/>
            <person name="Sun H."/>
            <person name="Tritt A."/>
            <person name="Yoshinaga Y."/>
            <person name="Zwiers L.-H."/>
            <person name="Turgeon B."/>
            <person name="Goodwin S."/>
            <person name="Spatafora J."/>
            <person name="Crous P."/>
            <person name="Grigoriev I."/>
        </authorList>
    </citation>
    <scope>NUCLEOTIDE SEQUENCE</scope>
    <source>
        <strain evidence="6">CBS 269.34</strain>
    </source>
</reference>
<evidence type="ECO:0000256" key="3">
    <source>
        <dbReference type="PROSITE-ProRule" id="PRU00176"/>
    </source>
</evidence>
<dbReference type="InterPro" id="IPR035979">
    <property type="entry name" value="RBD_domain_sf"/>
</dbReference>
<feature type="region of interest" description="Disordered" evidence="4">
    <location>
        <begin position="535"/>
        <end position="594"/>
    </location>
</feature>
<feature type="domain" description="RRM" evidence="5">
    <location>
        <begin position="279"/>
        <end position="352"/>
    </location>
</feature>
<feature type="compositionally biased region" description="Basic and acidic residues" evidence="4">
    <location>
        <begin position="555"/>
        <end position="568"/>
    </location>
</feature>
<dbReference type="Gene3D" id="3.30.70.330">
    <property type="match status" value="2"/>
</dbReference>
<proteinExistence type="predicted"/>
<dbReference type="Pfam" id="PF00076">
    <property type="entry name" value="RRM_1"/>
    <property type="match status" value="2"/>
</dbReference>
<sequence length="594" mass="65048">MDSQRRNIYANGSAAYKGQTMPTHYGVTGQNHGAAGYLPRGVQGMAHHMADANMSTLANGMGGMSLHSSFNSSAASKNGSQVSAASSEYGGVPLAHHQGLWIPNQHVLSGMYNVLPQAAQQQTGMPHSPGMYTPYMQQASYQYGHHAMAENSPMGPTWASRVSSGEMPALMTPRRDSISSNENDLPGTPYTGYGVYRNGTTVMDRSPSGVFTHSATPSPSQMSHPYALAQMGKAQPLTTLPPHLMILLQQEPAIPRAIPAPQSPLKPLDRSLENKNGETNVYIRGLLPETTDEMLHAWGSRFGDIQSSKSIIDLKTNLCKGFGFIKYHNFADAEDCIRGFHYLGYEVSFARESFYAKLKKFADENNTNLYVSNIPRNMNEHELGSIFSPHKVCSSRILRDSSGNGRGVGFARFETREICEEIIRNFNNTPVSKPGGEEHLIQIRYSDTHEQKLLKQQTAAGRQFRAAEYDMGVAVARQNMFPTEQRFSHLSATEQDAANEFEVFLQAQQNQHPQSYAPQPPRVRAWVPPVSSSLGMQRSTMHPMSQSSIPSIVKVEGDGSNSDHDGEAKTTPATPVKASVEDASSSSHGSTRHD</sequence>
<accession>A0A6A6QID5</accession>
<dbReference type="SUPFAM" id="SSF54928">
    <property type="entry name" value="RNA-binding domain, RBD"/>
    <property type="match status" value="2"/>
</dbReference>
<evidence type="ECO:0000313" key="7">
    <source>
        <dbReference type="Proteomes" id="UP000799750"/>
    </source>
</evidence>
<gene>
    <name evidence="6" type="ORF">BU16DRAFT_542109</name>
</gene>
<keyword evidence="2 3" id="KW-0694">RNA-binding</keyword>
<name>A0A6A6QID5_9PEZI</name>
<feature type="compositionally biased region" description="Polar residues" evidence="4">
    <location>
        <begin position="535"/>
        <end position="550"/>
    </location>
</feature>
<dbReference type="EMBL" id="MU004194">
    <property type="protein sequence ID" value="KAF2492198.1"/>
    <property type="molecule type" value="Genomic_DNA"/>
</dbReference>
<feature type="domain" description="RRM" evidence="5">
    <location>
        <begin position="367"/>
        <end position="448"/>
    </location>
</feature>
<dbReference type="PANTHER" id="PTHR24012">
    <property type="entry name" value="RNA BINDING PROTEIN"/>
    <property type="match status" value="1"/>
</dbReference>
<keyword evidence="1" id="KW-0677">Repeat</keyword>
<dbReference type="PROSITE" id="PS50102">
    <property type="entry name" value="RRM"/>
    <property type="match status" value="2"/>
</dbReference>
<dbReference type="InterPro" id="IPR012677">
    <property type="entry name" value="Nucleotide-bd_a/b_plait_sf"/>
</dbReference>